<comment type="subcellular location">
    <subcellularLocation>
        <location evidence="9">Cytoplasm</location>
    </subcellularLocation>
</comment>
<dbReference type="Gene3D" id="2.60.120.560">
    <property type="entry name" value="Exo-inulinase, domain 1"/>
    <property type="match status" value="1"/>
</dbReference>
<evidence type="ECO:0000259" key="11">
    <source>
        <dbReference type="Pfam" id="PF08244"/>
    </source>
</evidence>
<dbReference type="NCBIfam" id="TIGR01322">
    <property type="entry name" value="scrB_fam"/>
    <property type="match status" value="1"/>
</dbReference>
<evidence type="ECO:0000259" key="10">
    <source>
        <dbReference type="Pfam" id="PF00251"/>
    </source>
</evidence>
<evidence type="ECO:0000256" key="1">
    <source>
        <dbReference type="ARBA" id="ARBA00004914"/>
    </source>
</evidence>
<keyword evidence="5 8" id="KW-0378">Hydrolase</keyword>
<dbReference type="EC" id="3.2.1.26" evidence="3 8"/>
<evidence type="ECO:0000256" key="6">
    <source>
        <dbReference type="ARBA" id="ARBA00023295"/>
    </source>
</evidence>
<keyword evidence="13" id="KW-1185">Reference proteome</keyword>
<comment type="similarity">
    <text evidence="2 8">Belongs to the glycosyl hydrolase 32 family.</text>
</comment>
<comment type="pathway">
    <text evidence="1 9">Glycan biosynthesis; sucrose metabolism.</text>
</comment>
<dbReference type="InterPro" id="IPR051214">
    <property type="entry name" value="GH32_Enzymes"/>
</dbReference>
<gene>
    <name evidence="12" type="primary">sacA</name>
    <name evidence="12" type="ORF">NCTC4824_03955</name>
</gene>
<evidence type="ECO:0000256" key="5">
    <source>
        <dbReference type="ARBA" id="ARBA00022801"/>
    </source>
</evidence>
<dbReference type="InterPro" id="IPR013189">
    <property type="entry name" value="Glyco_hydro_32_C"/>
</dbReference>
<dbReference type="GO" id="GO:0004564">
    <property type="term" value="F:beta-fructofuranosidase activity"/>
    <property type="evidence" value="ECO:0007669"/>
    <property type="project" value="UniProtKB-EC"/>
</dbReference>
<dbReference type="GO" id="GO:0005985">
    <property type="term" value="P:sucrose metabolic process"/>
    <property type="evidence" value="ECO:0007669"/>
    <property type="project" value="UniProtKB-UniPathway"/>
</dbReference>
<proteinExistence type="inferred from homology"/>
<dbReference type="PROSITE" id="PS00609">
    <property type="entry name" value="GLYCOSYL_HYDROL_F32"/>
    <property type="match status" value="1"/>
</dbReference>
<dbReference type="RefSeq" id="WP_066143763.1">
    <property type="nucleotide sequence ID" value="NZ_CBCSGM010000004.1"/>
</dbReference>
<dbReference type="Gene3D" id="2.115.10.20">
    <property type="entry name" value="Glycosyl hydrolase domain, family 43"/>
    <property type="match status" value="1"/>
</dbReference>
<evidence type="ECO:0000256" key="7">
    <source>
        <dbReference type="ARBA" id="ARBA00033367"/>
    </source>
</evidence>
<protein>
    <recommendedName>
        <fullName evidence="4 8">Sucrose-6-phosphate hydrolase</fullName>
        <ecNumber evidence="3 8">3.2.1.26</ecNumber>
    </recommendedName>
    <alternativeName>
        <fullName evidence="7 9">Invertase</fullName>
    </alternativeName>
</protein>
<organism evidence="12 13">
    <name type="scientific">Lederbergia lenta</name>
    <name type="common">Bacillus lentus</name>
    <dbReference type="NCBI Taxonomy" id="1467"/>
    <lineage>
        <taxon>Bacteria</taxon>
        <taxon>Bacillati</taxon>
        <taxon>Bacillota</taxon>
        <taxon>Bacilli</taxon>
        <taxon>Bacillales</taxon>
        <taxon>Bacillaceae</taxon>
        <taxon>Lederbergia</taxon>
    </lineage>
</organism>
<feature type="domain" description="Glycosyl hydrolase family 32 N-terminal" evidence="10">
    <location>
        <begin position="32"/>
        <end position="337"/>
    </location>
</feature>
<dbReference type="KEGG" id="blen:NCTC4824_03955"/>
<dbReference type="SUPFAM" id="SSF75005">
    <property type="entry name" value="Arabinanase/levansucrase/invertase"/>
    <property type="match status" value="1"/>
</dbReference>
<dbReference type="CDD" id="cd18623">
    <property type="entry name" value="GH32_ScrB-like"/>
    <property type="match status" value="1"/>
</dbReference>
<dbReference type="Proteomes" id="UP000249134">
    <property type="component" value="Chromosome 1"/>
</dbReference>
<dbReference type="InterPro" id="IPR013320">
    <property type="entry name" value="ConA-like_dom_sf"/>
</dbReference>
<keyword evidence="9" id="KW-0119">Carbohydrate metabolism</keyword>
<dbReference type="GO" id="GO:0005737">
    <property type="term" value="C:cytoplasm"/>
    <property type="evidence" value="ECO:0007669"/>
    <property type="project" value="UniProtKB-SubCell"/>
</dbReference>
<dbReference type="InterPro" id="IPR023296">
    <property type="entry name" value="Glyco_hydro_beta-prop_sf"/>
</dbReference>
<dbReference type="InterPro" id="IPR013148">
    <property type="entry name" value="Glyco_hydro_32_N"/>
</dbReference>
<evidence type="ECO:0000256" key="3">
    <source>
        <dbReference type="ARBA" id="ARBA00012758"/>
    </source>
</evidence>
<evidence type="ECO:0000313" key="13">
    <source>
        <dbReference type="Proteomes" id="UP000249134"/>
    </source>
</evidence>
<accession>A0A2X4WJ76</accession>
<reference evidence="12 13" key="1">
    <citation type="submission" date="2018-06" db="EMBL/GenBank/DDBJ databases">
        <authorList>
            <consortium name="Pathogen Informatics"/>
            <person name="Doyle S."/>
        </authorList>
    </citation>
    <scope>NUCLEOTIDE SEQUENCE [LARGE SCALE GENOMIC DNA]</scope>
    <source>
        <strain evidence="12 13">NCTC4824</strain>
    </source>
</reference>
<dbReference type="STRING" id="1348624.GCA_001591545_02983"/>
<dbReference type="Pfam" id="PF00251">
    <property type="entry name" value="Glyco_hydro_32N"/>
    <property type="match status" value="1"/>
</dbReference>
<keyword evidence="9" id="KW-0963">Cytoplasm</keyword>
<dbReference type="InterPro" id="IPR018053">
    <property type="entry name" value="Glyco_hydro_32_AS"/>
</dbReference>
<feature type="domain" description="Glycosyl hydrolase family 32 C-terminal" evidence="11">
    <location>
        <begin position="340"/>
        <end position="469"/>
    </location>
</feature>
<name>A0A2X4WJ76_LEDLE</name>
<dbReference type="AlphaFoldDB" id="A0A2X4WJ76"/>
<dbReference type="InterPro" id="IPR006232">
    <property type="entry name" value="Suc6P_hydrolase"/>
</dbReference>
<keyword evidence="6 8" id="KW-0326">Glycosidase</keyword>
<comment type="function">
    <text evidence="9">Enables the bacterium to metabolize sucrose as a sole carbon source.</text>
</comment>
<dbReference type="EMBL" id="LS483476">
    <property type="protein sequence ID" value="SQI63161.1"/>
    <property type="molecule type" value="Genomic_DNA"/>
</dbReference>
<evidence type="ECO:0000256" key="8">
    <source>
        <dbReference type="RuleBase" id="RU362110"/>
    </source>
</evidence>
<evidence type="ECO:0000256" key="2">
    <source>
        <dbReference type="ARBA" id="ARBA00009902"/>
    </source>
</evidence>
<evidence type="ECO:0000256" key="9">
    <source>
        <dbReference type="RuleBase" id="RU365015"/>
    </source>
</evidence>
<dbReference type="UniPathway" id="UPA00238"/>
<evidence type="ECO:0000256" key="4">
    <source>
        <dbReference type="ARBA" id="ARBA00019623"/>
    </source>
</evidence>
<dbReference type="SUPFAM" id="SSF49899">
    <property type="entry name" value="Concanavalin A-like lectins/glucanases"/>
    <property type="match status" value="1"/>
</dbReference>
<dbReference type="PANTHER" id="PTHR43101">
    <property type="entry name" value="BETA-FRUCTOSIDASE"/>
    <property type="match status" value="1"/>
</dbReference>
<dbReference type="PANTHER" id="PTHR43101:SF1">
    <property type="entry name" value="BETA-FRUCTOSIDASE"/>
    <property type="match status" value="1"/>
</dbReference>
<comment type="catalytic activity">
    <reaction evidence="8">
        <text>Hydrolysis of terminal non-reducing beta-D-fructofuranoside residues in beta-D-fructofuranosides.</text>
        <dbReference type="EC" id="3.2.1.26"/>
    </reaction>
</comment>
<dbReference type="SMART" id="SM00640">
    <property type="entry name" value="Glyco_32"/>
    <property type="match status" value="1"/>
</dbReference>
<dbReference type="Pfam" id="PF08244">
    <property type="entry name" value="Glyco_hydro_32C"/>
    <property type="match status" value="1"/>
</dbReference>
<sequence>MTKINNLVEDAYRRVEQEQQKVASDMYRLQFHLMPLVGLLNDPNGFIQIDEVYHVFYQWNPFETAHGAKFWGHFTSTDLVNWTTEPIALAPDQWYDKNGCYSGSAIEHDGKMYLFYTGNVKEDNGERSTYQCMAVSEDGISFEKKGPVIHLPKGYTAHFRDPKVWKSGNEWLMVLGAQNLKHEGEAVLYRSDNLFEWEFLGPAAGSQMNELEEFGYMWECPDLFQLDGHDVLIVSPQGLEPEGDHFHNLYQSGYFIGKLDPQTKRLQHGTFTELDRGFDFYAPQTTLDSEGRRLLIAWMGITDEMEKYQPTIEHNWIHALTIPRELKIVNNKIYQKPATELKALRKNEVRYKAVCLEAGIVKNFSDIQGDSLEMQLDFNDSIAGIFEMEIRDNIKISYHSTEQLFTLERKNFKDGKKEFRRCALEKLHKLHIFLDTSSIEIFLNDGEEVCTARFFAKENDKCITFYSDQIETFDLSKWELK</sequence>
<evidence type="ECO:0000313" key="12">
    <source>
        <dbReference type="EMBL" id="SQI63161.1"/>
    </source>
</evidence>
<dbReference type="InterPro" id="IPR001362">
    <property type="entry name" value="Glyco_hydro_32"/>
</dbReference>